<dbReference type="SMART" id="SM01232">
    <property type="entry name" value="H2TH"/>
    <property type="match status" value="1"/>
</dbReference>
<dbReference type="GO" id="GO:0003684">
    <property type="term" value="F:damaged DNA binding"/>
    <property type="evidence" value="ECO:0007669"/>
    <property type="project" value="InterPro"/>
</dbReference>
<dbReference type="OrthoDB" id="444592at2759"/>
<dbReference type="GO" id="GO:0005634">
    <property type="term" value="C:nucleus"/>
    <property type="evidence" value="ECO:0007669"/>
    <property type="project" value="TreeGrafter"/>
</dbReference>
<feature type="compositionally biased region" description="Basic residues" evidence="2">
    <location>
        <begin position="242"/>
        <end position="259"/>
    </location>
</feature>
<evidence type="ECO:0000256" key="1">
    <source>
        <dbReference type="ARBA" id="ARBA00009409"/>
    </source>
</evidence>
<dbReference type="PANTHER" id="PTHR22993">
    <property type="entry name" value="FORMAMIDOPYRIMIDINE-DNA GLYCOSYLASE"/>
    <property type="match status" value="1"/>
</dbReference>
<dbReference type="OMA" id="FWKFHLT"/>
<dbReference type="InterPro" id="IPR010979">
    <property type="entry name" value="Ribosomal_uS13-like_H2TH"/>
</dbReference>
<comment type="similarity">
    <text evidence="1">Belongs to the FPG family.</text>
</comment>
<proteinExistence type="inferred from homology"/>
<dbReference type="AlphaFoldDB" id="V7BXX3"/>
<evidence type="ECO:0000259" key="3">
    <source>
        <dbReference type="SMART" id="SM01232"/>
    </source>
</evidence>
<gene>
    <name evidence="4" type="ORF">PHAVU_005G1793001g</name>
</gene>
<feature type="compositionally biased region" description="Acidic residues" evidence="2">
    <location>
        <begin position="264"/>
        <end position="273"/>
    </location>
</feature>
<evidence type="ECO:0000313" key="5">
    <source>
        <dbReference type="Proteomes" id="UP000000226"/>
    </source>
</evidence>
<name>V7BXX3_PHAVU</name>
<dbReference type="Gene3D" id="1.10.8.50">
    <property type="match status" value="1"/>
</dbReference>
<dbReference type="GO" id="GO:0019104">
    <property type="term" value="F:DNA N-glycosylase activity"/>
    <property type="evidence" value="ECO:0007669"/>
    <property type="project" value="TreeGrafter"/>
</dbReference>
<keyword evidence="5" id="KW-1185">Reference proteome</keyword>
<dbReference type="Gramene" id="ESW22764">
    <property type="protein sequence ID" value="ESW22764"/>
    <property type="gene ID" value="PHAVU_005G1793001g"/>
</dbReference>
<dbReference type="InterPro" id="IPR015886">
    <property type="entry name" value="H2TH_FPG"/>
</dbReference>
<feature type="domain" description="Formamidopyrimidine-DNA glycosylase H2TH DNA-binding" evidence="3">
    <location>
        <begin position="69"/>
        <end position="160"/>
    </location>
</feature>
<dbReference type="eggNOG" id="ENOG502QVDB">
    <property type="taxonomic scope" value="Eukaryota"/>
</dbReference>
<dbReference type="SUPFAM" id="SSF46946">
    <property type="entry name" value="S13-like H2TH domain"/>
    <property type="match status" value="1"/>
</dbReference>
<dbReference type="GO" id="GO:0006284">
    <property type="term" value="P:base-excision repair"/>
    <property type="evidence" value="ECO:0007669"/>
    <property type="project" value="InterPro"/>
</dbReference>
<protein>
    <recommendedName>
        <fullName evidence="3">Formamidopyrimidine-DNA glycosylase H2TH DNA-binding domain-containing protein</fullName>
    </recommendedName>
</protein>
<dbReference type="PANTHER" id="PTHR22993:SF9">
    <property type="entry name" value="FORMAMIDOPYRIMIDINE-DNA GLYCOSYLASE"/>
    <property type="match status" value="1"/>
</dbReference>
<evidence type="ECO:0000256" key="2">
    <source>
        <dbReference type="SAM" id="MobiDB-lite"/>
    </source>
</evidence>
<dbReference type="GO" id="GO:0003906">
    <property type="term" value="F:DNA-(apurinic or apyrimidinic site) endonuclease activity"/>
    <property type="evidence" value="ECO:0007669"/>
    <property type="project" value="InterPro"/>
</dbReference>
<reference evidence="5" key="1">
    <citation type="journal article" date="2014" name="Nat. Genet.">
        <title>A reference genome for common bean and genome-wide analysis of dual domestications.</title>
        <authorList>
            <person name="Schmutz J."/>
            <person name="McClean P.E."/>
            <person name="Mamidi S."/>
            <person name="Wu G.A."/>
            <person name="Cannon S.B."/>
            <person name="Grimwood J."/>
            <person name="Jenkins J."/>
            <person name="Shu S."/>
            <person name="Song Q."/>
            <person name="Chavarro C."/>
            <person name="Torres-Torres M."/>
            <person name="Geffroy V."/>
            <person name="Moghaddam S.M."/>
            <person name="Gao D."/>
            <person name="Abernathy B."/>
            <person name="Barry K."/>
            <person name="Blair M."/>
            <person name="Brick M.A."/>
            <person name="Chovatia M."/>
            <person name="Gepts P."/>
            <person name="Goodstein D.M."/>
            <person name="Gonzales M."/>
            <person name="Hellsten U."/>
            <person name="Hyten D.L."/>
            <person name="Jia G."/>
            <person name="Kelly J.D."/>
            <person name="Kudrna D."/>
            <person name="Lee R."/>
            <person name="Richard M.M."/>
            <person name="Miklas P.N."/>
            <person name="Osorno J.M."/>
            <person name="Rodrigues J."/>
            <person name="Thareau V."/>
            <person name="Urrea C.A."/>
            <person name="Wang M."/>
            <person name="Yu Y."/>
            <person name="Zhang M."/>
            <person name="Wing R.A."/>
            <person name="Cregan P.B."/>
            <person name="Rokhsar D.S."/>
            <person name="Jackson S.A."/>
        </authorList>
    </citation>
    <scope>NUCLEOTIDE SEQUENCE [LARGE SCALE GENOMIC DNA]</scope>
    <source>
        <strain evidence="5">cv. G19833</strain>
    </source>
</reference>
<dbReference type="Pfam" id="PF21218">
    <property type="entry name" value="Fpg-like_C"/>
    <property type="match status" value="1"/>
</dbReference>
<sequence>MAGAIYIKGVAVTKYKRSAVKDEDEWPSKYSKFFIELDDGLELSFTDKRRFAKVRLLKDPTSVPPISELGPDALFEPMTLEKFTESLHKRKTEIKALLLDQSYISGIGNWVADEVLYQARIHPRQAASSLSDASCSTLYKSIEEVIEKAVEVGADSNQYPNSWIFHSREKKPDKAFVDGNKIDFITAGGRTTAYVPELQKLSGSIDVKETGKPKRQASKKVSGDDDTEKPTDGEEGDLGNVKSKKGAKAGVKGRKPAIKKKSEESDEDNDSDAQVEKKNPGNVTNRKQVGEEKVSKKRVQSNQTGRSSKRKAK</sequence>
<feature type="region of interest" description="Disordered" evidence="2">
    <location>
        <begin position="206"/>
        <end position="313"/>
    </location>
</feature>
<dbReference type="InterPro" id="IPR035937">
    <property type="entry name" value="FPG_N"/>
</dbReference>
<dbReference type="GO" id="GO:0008270">
    <property type="term" value="F:zinc ion binding"/>
    <property type="evidence" value="ECO:0007669"/>
    <property type="project" value="InterPro"/>
</dbReference>
<organism evidence="4 5">
    <name type="scientific">Phaseolus vulgaris</name>
    <name type="common">Kidney bean</name>
    <name type="synonym">French bean</name>
    <dbReference type="NCBI Taxonomy" id="3885"/>
    <lineage>
        <taxon>Eukaryota</taxon>
        <taxon>Viridiplantae</taxon>
        <taxon>Streptophyta</taxon>
        <taxon>Embryophyta</taxon>
        <taxon>Tracheophyta</taxon>
        <taxon>Spermatophyta</taxon>
        <taxon>Magnoliopsida</taxon>
        <taxon>eudicotyledons</taxon>
        <taxon>Gunneridae</taxon>
        <taxon>Pentapetalae</taxon>
        <taxon>rosids</taxon>
        <taxon>fabids</taxon>
        <taxon>Fabales</taxon>
        <taxon>Fabaceae</taxon>
        <taxon>Papilionoideae</taxon>
        <taxon>50 kb inversion clade</taxon>
        <taxon>NPAAA clade</taxon>
        <taxon>indigoferoid/millettioid clade</taxon>
        <taxon>Phaseoleae</taxon>
        <taxon>Phaseolus</taxon>
    </lineage>
</organism>
<dbReference type="Proteomes" id="UP000000226">
    <property type="component" value="Chromosome 5"/>
</dbReference>
<dbReference type="InterPro" id="IPR049332">
    <property type="entry name" value="Fpg-like_C"/>
</dbReference>
<dbReference type="SUPFAM" id="SSF81624">
    <property type="entry name" value="N-terminal domain of MutM-like DNA repair proteins"/>
    <property type="match status" value="1"/>
</dbReference>
<dbReference type="STRING" id="3885.V7BXX3"/>
<dbReference type="Pfam" id="PF06831">
    <property type="entry name" value="H2TH"/>
    <property type="match status" value="1"/>
</dbReference>
<accession>V7BXX3</accession>
<dbReference type="FunFam" id="1.10.8.50:FF:000009">
    <property type="entry name" value="Formamidopyrimidine-DNA glycosylase"/>
    <property type="match status" value="1"/>
</dbReference>
<dbReference type="Gene3D" id="3.20.190.10">
    <property type="entry name" value="MutM-like, N-terminal"/>
    <property type="match status" value="1"/>
</dbReference>
<dbReference type="EMBL" id="CM002292">
    <property type="protein sequence ID" value="ESW22764.1"/>
    <property type="molecule type" value="Genomic_DNA"/>
</dbReference>
<evidence type="ECO:0000313" key="4">
    <source>
        <dbReference type="EMBL" id="ESW22764.1"/>
    </source>
</evidence>